<feature type="region of interest" description="Disordered" evidence="1">
    <location>
        <begin position="58"/>
        <end position="79"/>
    </location>
</feature>
<keyword evidence="2" id="KW-1133">Transmembrane helix</keyword>
<reference evidence="3" key="1">
    <citation type="submission" date="2020-09" db="EMBL/GenBank/DDBJ databases">
        <title>Genome-Enabled Discovery of Anthraquinone Biosynthesis in Senna tora.</title>
        <authorList>
            <person name="Kang S.-H."/>
            <person name="Pandey R.P."/>
            <person name="Lee C.-M."/>
            <person name="Sim J.-S."/>
            <person name="Jeong J.-T."/>
            <person name="Choi B.-S."/>
            <person name="Jung M."/>
            <person name="Ginzburg D."/>
            <person name="Zhao K."/>
            <person name="Won S.Y."/>
            <person name="Oh T.-J."/>
            <person name="Yu Y."/>
            <person name="Kim N.-H."/>
            <person name="Lee O.R."/>
            <person name="Lee T.-H."/>
            <person name="Bashyal P."/>
            <person name="Kim T.-S."/>
            <person name="Lee W.-H."/>
            <person name="Kawkins C."/>
            <person name="Kim C.-K."/>
            <person name="Kim J.S."/>
            <person name="Ahn B.O."/>
            <person name="Rhee S.Y."/>
            <person name="Sohng J.K."/>
        </authorList>
    </citation>
    <scope>NUCLEOTIDE SEQUENCE</scope>
    <source>
        <tissue evidence="3">Leaf</tissue>
    </source>
</reference>
<dbReference type="Proteomes" id="UP000634136">
    <property type="component" value="Unassembled WGS sequence"/>
</dbReference>
<keyword evidence="2" id="KW-0812">Transmembrane</keyword>
<comment type="caution">
    <text evidence="3">The sequence shown here is derived from an EMBL/GenBank/DDBJ whole genome shotgun (WGS) entry which is preliminary data.</text>
</comment>
<name>A0A834WCJ8_9FABA</name>
<evidence type="ECO:0000313" key="3">
    <source>
        <dbReference type="EMBL" id="KAF7818375.1"/>
    </source>
</evidence>
<feature type="transmembrane region" description="Helical" evidence="2">
    <location>
        <begin position="188"/>
        <end position="209"/>
    </location>
</feature>
<organism evidence="3 4">
    <name type="scientific">Senna tora</name>
    <dbReference type="NCBI Taxonomy" id="362788"/>
    <lineage>
        <taxon>Eukaryota</taxon>
        <taxon>Viridiplantae</taxon>
        <taxon>Streptophyta</taxon>
        <taxon>Embryophyta</taxon>
        <taxon>Tracheophyta</taxon>
        <taxon>Spermatophyta</taxon>
        <taxon>Magnoliopsida</taxon>
        <taxon>eudicotyledons</taxon>
        <taxon>Gunneridae</taxon>
        <taxon>Pentapetalae</taxon>
        <taxon>rosids</taxon>
        <taxon>fabids</taxon>
        <taxon>Fabales</taxon>
        <taxon>Fabaceae</taxon>
        <taxon>Caesalpinioideae</taxon>
        <taxon>Cassia clade</taxon>
        <taxon>Senna</taxon>
    </lineage>
</organism>
<evidence type="ECO:0000256" key="2">
    <source>
        <dbReference type="SAM" id="Phobius"/>
    </source>
</evidence>
<dbReference type="AlphaFoldDB" id="A0A834WCJ8"/>
<sequence>MKFCTIFAKHTELGSNSLWSFTTSLVNCSSSPPTLSAAEFLRTPGNCRSKSRFNRDFTTGLASSGRRNSELAEKATNSRKKKKKMHFCQKLETLNLEQGFYQIQLEFRNKRRHGNVRTILRKSGDKATSKASISGEDKGKTSSVEYLKEMNRGRVGNAMTRRTRHNALAAVKEESGNTRAIESNMSSFFAVGWFNVIFFFFNFLGIRVVRKDATLEVKVA</sequence>
<dbReference type="EMBL" id="JAAIUW010000008">
    <property type="protein sequence ID" value="KAF7818375.1"/>
    <property type="molecule type" value="Genomic_DNA"/>
</dbReference>
<proteinExistence type="predicted"/>
<keyword evidence="2" id="KW-0472">Membrane</keyword>
<keyword evidence="4" id="KW-1185">Reference proteome</keyword>
<protein>
    <submittedName>
        <fullName evidence="3">Uncharacterized protein</fullName>
    </submittedName>
</protein>
<evidence type="ECO:0000313" key="4">
    <source>
        <dbReference type="Proteomes" id="UP000634136"/>
    </source>
</evidence>
<accession>A0A834WCJ8</accession>
<evidence type="ECO:0000256" key="1">
    <source>
        <dbReference type="SAM" id="MobiDB-lite"/>
    </source>
</evidence>
<gene>
    <name evidence="3" type="ORF">G2W53_023830</name>
</gene>